<evidence type="ECO:0008006" key="4">
    <source>
        <dbReference type="Google" id="ProtNLM"/>
    </source>
</evidence>
<proteinExistence type="predicted"/>
<dbReference type="EMBL" id="CP017717">
    <property type="protein sequence ID" value="AQZ65687.1"/>
    <property type="molecule type" value="Genomic_DNA"/>
</dbReference>
<protein>
    <recommendedName>
        <fullName evidence="4">DUF1453 domain-containing protein</fullName>
    </recommendedName>
</protein>
<feature type="transmembrane region" description="Helical" evidence="1">
    <location>
        <begin position="121"/>
        <end position="144"/>
    </location>
</feature>
<feature type="transmembrane region" description="Helical" evidence="1">
    <location>
        <begin position="56"/>
        <end position="75"/>
    </location>
</feature>
<keyword evidence="1" id="KW-0812">Transmembrane</keyword>
<reference evidence="3" key="1">
    <citation type="journal article" date="2017" name="Med. Chem. Commun.">
        <title>Nonomuraea sp. ATCC 55076 harbours the largest actinomycete chromosome to date and the kistamicin biosynthetic gene cluster.</title>
        <authorList>
            <person name="Nazari B."/>
            <person name="Forneris C.C."/>
            <person name="Gibson M.I."/>
            <person name="Moon K."/>
            <person name="Schramma K.R."/>
            <person name="Seyedsayamdost M.R."/>
        </authorList>
    </citation>
    <scope>NUCLEOTIDE SEQUENCE [LARGE SCALE GENOMIC DNA]</scope>
    <source>
        <strain evidence="3">ATCC 55076</strain>
    </source>
</reference>
<dbReference type="KEGG" id="noa:BKM31_33295"/>
<keyword evidence="3" id="KW-1185">Reference proteome</keyword>
<feature type="transmembrane region" description="Helical" evidence="1">
    <location>
        <begin position="6"/>
        <end position="22"/>
    </location>
</feature>
<dbReference type="RefSeq" id="WP_155128378.1">
    <property type="nucleotide sequence ID" value="NZ_CP017717.1"/>
</dbReference>
<name>A0A1V0A641_9ACTN</name>
<keyword evidence="1" id="KW-1133">Transmembrane helix</keyword>
<gene>
    <name evidence="2" type="ORF">BKM31_33295</name>
</gene>
<evidence type="ECO:0000313" key="3">
    <source>
        <dbReference type="Proteomes" id="UP000190797"/>
    </source>
</evidence>
<evidence type="ECO:0000313" key="2">
    <source>
        <dbReference type="EMBL" id="AQZ65687.1"/>
    </source>
</evidence>
<sequence length="162" mass="16783">MNTLQISLISLLVVAFVIYRQLRTRPAAGAATLYVAGAMVLVGLVTGGLFDTAHLALSLALFLVEAGAAVALGVWRARTVRVWLDSSGVAWSKATGWTILAWLASAATRAGLYFAGTAVGLTASTSSVLLFLGLTVGIQAYLVARRGRALSSTGARPDTFVG</sequence>
<organism evidence="2 3">
    <name type="scientific">[Actinomadura] parvosata subsp. kistnae</name>
    <dbReference type="NCBI Taxonomy" id="1909395"/>
    <lineage>
        <taxon>Bacteria</taxon>
        <taxon>Bacillati</taxon>
        <taxon>Actinomycetota</taxon>
        <taxon>Actinomycetes</taxon>
        <taxon>Streptosporangiales</taxon>
        <taxon>Streptosporangiaceae</taxon>
        <taxon>Nonomuraea</taxon>
    </lineage>
</organism>
<evidence type="ECO:0000256" key="1">
    <source>
        <dbReference type="SAM" id="Phobius"/>
    </source>
</evidence>
<accession>A0A1V0A641</accession>
<feature type="transmembrane region" description="Helical" evidence="1">
    <location>
        <begin position="29"/>
        <end position="50"/>
    </location>
</feature>
<dbReference type="AlphaFoldDB" id="A0A1V0A641"/>
<dbReference type="STRING" id="1909395.BKM31_33295"/>
<keyword evidence="1" id="KW-0472">Membrane</keyword>
<dbReference type="OrthoDB" id="3477305at2"/>
<dbReference type="Proteomes" id="UP000190797">
    <property type="component" value="Chromosome"/>
</dbReference>